<dbReference type="WBParaSite" id="ECPE_0000900301-mRNA-1">
    <property type="protein sequence ID" value="ECPE_0000900301-mRNA-1"/>
    <property type="gene ID" value="ECPE_0000900301"/>
</dbReference>
<gene>
    <name evidence="13" type="ORF">ECPE_LOCUS8975</name>
</gene>
<evidence type="ECO:0000256" key="5">
    <source>
        <dbReference type="ARBA" id="ARBA00022679"/>
    </source>
</evidence>
<evidence type="ECO:0000313" key="14">
    <source>
        <dbReference type="Proteomes" id="UP000272942"/>
    </source>
</evidence>
<keyword evidence="9 11" id="KW-0472">Membrane</keyword>
<proteinExistence type="predicted"/>
<feature type="domain" description="E3 ubiquitin-protein ligase MARCHF6-like C-terminal" evidence="12">
    <location>
        <begin position="2"/>
        <end position="110"/>
    </location>
</feature>
<dbReference type="OrthoDB" id="6233928at2759"/>
<evidence type="ECO:0000256" key="3">
    <source>
        <dbReference type="ARBA" id="ARBA00004906"/>
    </source>
</evidence>
<dbReference type="EMBL" id="UZAN01046729">
    <property type="protein sequence ID" value="VDP84513.1"/>
    <property type="molecule type" value="Genomic_DNA"/>
</dbReference>
<dbReference type="AlphaFoldDB" id="A0A183APU0"/>
<dbReference type="PANTHER" id="PTHR13145:SF0">
    <property type="entry name" value="E3 UBIQUITIN-PROTEIN LIGASE MARCHF6"/>
    <property type="match status" value="1"/>
</dbReference>
<feature type="transmembrane region" description="Helical" evidence="11">
    <location>
        <begin position="45"/>
        <end position="68"/>
    </location>
</feature>
<comment type="catalytic activity">
    <reaction evidence="1">
        <text>S-ubiquitinyl-[E2 ubiquitin-conjugating enzyme]-L-cysteine + [acceptor protein]-L-lysine = [E2 ubiquitin-conjugating enzyme]-L-cysteine + N(6)-ubiquitinyl-[acceptor protein]-L-lysine.</text>
        <dbReference type="EC" id="2.3.2.27"/>
    </reaction>
</comment>
<evidence type="ECO:0000256" key="1">
    <source>
        <dbReference type="ARBA" id="ARBA00000900"/>
    </source>
</evidence>
<evidence type="ECO:0000256" key="10">
    <source>
        <dbReference type="SAM" id="MobiDB-lite"/>
    </source>
</evidence>
<dbReference type="Pfam" id="PF23113">
    <property type="entry name" value="MARCHF6_C"/>
    <property type="match status" value="1"/>
</dbReference>
<feature type="transmembrane region" description="Helical" evidence="11">
    <location>
        <begin position="80"/>
        <end position="99"/>
    </location>
</feature>
<dbReference type="EC" id="2.3.2.27" evidence="4"/>
<name>A0A183APU0_9TREM</name>
<dbReference type="GO" id="GO:0061630">
    <property type="term" value="F:ubiquitin protein ligase activity"/>
    <property type="evidence" value="ECO:0007669"/>
    <property type="project" value="UniProtKB-EC"/>
</dbReference>
<keyword evidence="14" id="KW-1185">Reference proteome</keyword>
<keyword evidence="8 11" id="KW-1133">Transmembrane helix</keyword>
<protein>
    <recommendedName>
        <fullName evidence="4">RING-type E3 ubiquitin transferase</fullName>
        <ecNumber evidence="4">2.3.2.27</ecNumber>
    </recommendedName>
</protein>
<dbReference type="GO" id="GO:0036503">
    <property type="term" value="P:ERAD pathway"/>
    <property type="evidence" value="ECO:0007669"/>
    <property type="project" value="TreeGrafter"/>
</dbReference>
<dbReference type="PANTHER" id="PTHR13145">
    <property type="entry name" value="SSM4 PROTEIN"/>
    <property type="match status" value="1"/>
</dbReference>
<dbReference type="Proteomes" id="UP000272942">
    <property type="component" value="Unassembled WGS sequence"/>
</dbReference>
<evidence type="ECO:0000313" key="13">
    <source>
        <dbReference type="EMBL" id="VDP84513.1"/>
    </source>
</evidence>
<dbReference type="InterPro" id="IPR056521">
    <property type="entry name" value="MARCHF6-like_C"/>
</dbReference>
<comment type="pathway">
    <text evidence="3">Protein modification; protein ubiquitination.</text>
</comment>
<reference evidence="15" key="1">
    <citation type="submission" date="2016-06" db="UniProtKB">
        <authorList>
            <consortium name="WormBaseParasite"/>
        </authorList>
    </citation>
    <scope>IDENTIFICATION</scope>
</reference>
<evidence type="ECO:0000256" key="4">
    <source>
        <dbReference type="ARBA" id="ARBA00012483"/>
    </source>
</evidence>
<evidence type="ECO:0000256" key="2">
    <source>
        <dbReference type="ARBA" id="ARBA00004141"/>
    </source>
</evidence>
<evidence type="ECO:0000256" key="11">
    <source>
        <dbReference type="SAM" id="Phobius"/>
    </source>
</evidence>
<dbReference type="GO" id="GO:0005789">
    <property type="term" value="C:endoplasmic reticulum membrane"/>
    <property type="evidence" value="ECO:0007669"/>
    <property type="project" value="TreeGrafter"/>
</dbReference>
<evidence type="ECO:0000259" key="12">
    <source>
        <dbReference type="Pfam" id="PF23113"/>
    </source>
</evidence>
<keyword evidence="7" id="KW-0833">Ubl conjugation pathway</keyword>
<sequence length="144" mass="16883">MHLKVIVLITMAGPSWWLRRRLEAMQNELIQYRHNVRCPRIFSQAAPLLIGVGLSLAIPYLIAHYAWSYIYYYPEFLLRYVYPFMFFIILGICSWVWLIKELQKLYTWIKDEKYLVGRRLVNCGPPGPSNDTSQALTPSPNQSA</sequence>
<feature type="compositionally biased region" description="Polar residues" evidence="10">
    <location>
        <begin position="129"/>
        <end position="144"/>
    </location>
</feature>
<evidence type="ECO:0000256" key="7">
    <source>
        <dbReference type="ARBA" id="ARBA00022786"/>
    </source>
</evidence>
<evidence type="ECO:0000256" key="8">
    <source>
        <dbReference type="ARBA" id="ARBA00022989"/>
    </source>
</evidence>
<reference evidence="13 14" key="2">
    <citation type="submission" date="2018-11" db="EMBL/GenBank/DDBJ databases">
        <authorList>
            <consortium name="Pathogen Informatics"/>
        </authorList>
    </citation>
    <scope>NUCLEOTIDE SEQUENCE [LARGE SCALE GENOMIC DNA]</scope>
    <source>
        <strain evidence="13 14">Egypt</strain>
    </source>
</reference>
<feature type="region of interest" description="Disordered" evidence="10">
    <location>
        <begin position="125"/>
        <end position="144"/>
    </location>
</feature>
<comment type="subcellular location">
    <subcellularLocation>
        <location evidence="2">Membrane</location>
        <topology evidence="2">Multi-pass membrane protein</topology>
    </subcellularLocation>
</comment>
<evidence type="ECO:0000256" key="9">
    <source>
        <dbReference type="ARBA" id="ARBA00023136"/>
    </source>
</evidence>
<keyword evidence="5" id="KW-0808">Transferase</keyword>
<keyword evidence="6 11" id="KW-0812">Transmembrane</keyword>
<evidence type="ECO:0000313" key="15">
    <source>
        <dbReference type="WBParaSite" id="ECPE_0000900301-mRNA-1"/>
    </source>
</evidence>
<organism evidence="15">
    <name type="scientific">Echinostoma caproni</name>
    <dbReference type="NCBI Taxonomy" id="27848"/>
    <lineage>
        <taxon>Eukaryota</taxon>
        <taxon>Metazoa</taxon>
        <taxon>Spiralia</taxon>
        <taxon>Lophotrochozoa</taxon>
        <taxon>Platyhelminthes</taxon>
        <taxon>Trematoda</taxon>
        <taxon>Digenea</taxon>
        <taxon>Plagiorchiida</taxon>
        <taxon>Echinostomata</taxon>
        <taxon>Echinostomatoidea</taxon>
        <taxon>Echinostomatidae</taxon>
        <taxon>Echinostoma</taxon>
    </lineage>
</organism>
<accession>A0A183APU0</accession>
<evidence type="ECO:0000256" key="6">
    <source>
        <dbReference type="ARBA" id="ARBA00022692"/>
    </source>
</evidence>